<sequence length="176" mass="20300">MALLHFVFYLIVGSLIAYYSHSSRIGETYNECERSFNCTLNTHGVCELNLIFDLFFACYPLECIDDSRYRTLKFSSSEQPLKCVVYHQKTYPCQHNGVIQQCPTAYYSYFGPGNLLWVISVWHLTLRYLQFSVLGLVYLFYTLCSRLSPVFQIHPSVLIITVLTLGVTIGDYYYGG</sequence>
<keyword evidence="1" id="KW-0472">Membrane</keyword>
<dbReference type="Proteomes" id="UP000204579">
    <property type="component" value="Segment"/>
</dbReference>
<organism evidence="2">
    <name type="scientific">Beihai Nido-like virus 2</name>
    <dbReference type="NCBI Taxonomy" id="1922351"/>
    <lineage>
        <taxon>Viruses</taxon>
        <taxon>Riboviria</taxon>
        <taxon>Orthornavirae</taxon>
        <taxon>Pisuviricota</taxon>
        <taxon>Pisoniviricetes</taxon>
        <taxon>Nidovirales</taxon>
        <taxon>Ronidovirineae</taxon>
        <taxon>Euroniviridae</taxon>
        <taxon>Ceronivirinae</taxon>
        <taxon>Charybnivirus</taxon>
        <taxon>Cradenivirus</taxon>
        <taxon>Charybnivirus charybdis</taxon>
        <taxon>Charybnivirus 1</taxon>
    </lineage>
</organism>
<accession>A0A1L3KJ17</accession>
<evidence type="ECO:0000313" key="3">
    <source>
        <dbReference type="Proteomes" id="UP000204579"/>
    </source>
</evidence>
<keyword evidence="1" id="KW-0812">Transmembrane</keyword>
<evidence type="ECO:0000256" key="1">
    <source>
        <dbReference type="SAM" id="Phobius"/>
    </source>
</evidence>
<dbReference type="OrthoDB" id="38206at10239"/>
<feature type="transmembrane region" description="Helical" evidence="1">
    <location>
        <begin position="153"/>
        <end position="174"/>
    </location>
</feature>
<evidence type="ECO:0000313" key="2">
    <source>
        <dbReference type="EMBL" id="APG77316.1"/>
    </source>
</evidence>
<dbReference type="KEGG" id="vg:30745593"/>
<name>A0A1L3KJ17_9NIDO</name>
<dbReference type="GeneID" id="30745593"/>
<keyword evidence="1" id="KW-1133">Transmembrane helix</keyword>
<feature type="transmembrane region" description="Helical" evidence="1">
    <location>
        <begin position="115"/>
        <end position="141"/>
    </location>
</feature>
<dbReference type="EMBL" id="KX883628">
    <property type="protein sequence ID" value="APG77316.1"/>
    <property type="molecule type" value="Genomic_RNA"/>
</dbReference>
<dbReference type="RefSeq" id="YP_009333335.1">
    <property type="nucleotide sequence ID" value="NC_032492.1"/>
</dbReference>
<proteinExistence type="predicted"/>
<reference evidence="2" key="1">
    <citation type="journal article" date="2016" name="Nature">
        <title>Redefining the invertebrate RNA virosphere.</title>
        <authorList>
            <person name="Shi M."/>
            <person name="Lin X.D."/>
            <person name="Tian J.H."/>
            <person name="Chen L.J."/>
            <person name="Chen X."/>
            <person name="Li C.X."/>
            <person name="Qin X.C."/>
            <person name="Li J."/>
            <person name="Cao J.P."/>
            <person name="Eden J.S."/>
            <person name="Buchmann J."/>
            <person name="Wang W."/>
            <person name="Xu J."/>
            <person name="Holmes E.C."/>
            <person name="Zhang Y.Z."/>
        </authorList>
    </citation>
    <scope>NUCLEOTIDE SEQUENCE [LARGE SCALE GENOMIC DNA]</scope>
    <source>
        <strain evidence="2">BHXun32263</strain>
    </source>
</reference>
<protein>
    <submittedName>
        <fullName evidence="2">Uncharacterized protein</fullName>
    </submittedName>
</protein>
<keyword evidence="3" id="KW-1185">Reference proteome</keyword>